<dbReference type="STRING" id="1611254.A0A2G5VQ93"/>
<evidence type="ECO:0000313" key="3">
    <source>
        <dbReference type="Proteomes" id="UP000230233"/>
    </source>
</evidence>
<dbReference type="Pfam" id="PF23673">
    <property type="entry name" value="DUF7154"/>
    <property type="match status" value="1"/>
</dbReference>
<sequence length="372" mass="42002">MIPYIRGLHSITCIHFLPNMKILIPLLFPLFLTVNGCLHISGPSNKNCTPTDPSVFLFAYSNDLDRSDLIMYYQLTGPIYNTHRSHGLKFNVAATVRFDTKIREDIVFHEVANEDDKLFHSQNAAGTRVEQQNVDPSQRFDSSETGSDVLDMLERFIGTNYKDLCGSSALIVMSRSPNEVEISKLVTKIREYHITLNIVVRVPFSGGHRPETIYDLAAKTNGQCAFTNVVRDQAYHWMPNILNAFTYYSLNLKVSGTGTMVLPPLTLQKNATLDLGVGAQSSATAESFQNLTLSWRNSQTGTTGSFSRTREQMNQKSLNFFSKEKFLEAEAATYELTLDYNYSLEDTVLIRMNSLQPIDDWLPYQNSSIETQ</sequence>
<dbReference type="InterPro" id="IPR055578">
    <property type="entry name" value="DUF7154"/>
</dbReference>
<organism evidence="2 3">
    <name type="scientific">Caenorhabditis nigoni</name>
    <dbReference type="NCBI Taxonomy" id="1611254"/>
    <lineage>
        <taxon>Eukaryota</taxon>
        <taxon>Metazoa</taxon>
        <taxon>Ecdysozoa</taxon>
        <taxon>Nematoda</taxon>
        <taxon>Chromadorea</taxon>
        <taxon>Rhabditida</taxon>
        <taxon>Rhabditina</taxon>
        <taxon>Rhabditomorpha</taxon>
        <taxon>Rhabditoidea</taxon>
        <taxon>Rhabditidae</taxon>
        <taxon>Peloderinae</taxon>
        <taxon>Caenorhabditis</taxon>
    </lineage>
</organism>
<feature type="domain" description="DUF7154" evidence="1">
    <location>
        <begin position="251"/>
        <end position="354"/>
    </location>
</feature>
<name>A0A2G5VQ93_9PELO</name>
<evidence type="ECO:0000313" key="2">
    <source>
        <dbReference type="EMBL" id="PIC53943.1"/>
    </source>
</evidence>
<reference evidence="3" key="1">
    <citation type="submission" date="2017-10" db="EMBL/GenBank/DDBJ databases">
        <title>Rapid genome shrinkage in a self-fertile nematode reveals novel sperm competition proteins.</title>
        <authorList>
            <person name="Yin D."/>
            <person name="Schwarz E.M."/>
            <person name="Thomas C.G."/>
            <person name="Felde R.L."/>
            <person name="Korf I.F."/>
            <person name="Cutter A.D."/>
            <person name="Schartner C.M."/>
            <person name="Ralston E.J."/>
            <person name="Meyer B.J."/>
            <person name="Haag E.S."/>
        </authorList>
    </citation>
    <scope>NUCLEOTIDE SEQUENCE [LARGE SCALE GENOMIC DNA]</scope>
    <source>
        <strain evidence="3">JU1422</strain>
    </source>
</reference>
<dbReference type="PANTHER" id="PTHR23062">
    <property type="entry name" value="HYPOTHETICAL PROTEIN C.ELEGANS"/>
    <property type="match status" value="1"/>
</dbReference>
<dbReference type="AlphaFoldDB" id="A0A2G5VQ93"/>
<accession>A0A2G5VQ93</accession>
<evidence type="ECO:0000259" key="1">
    <source>
        <dbReference type="Pfam" id="PF23673"/>
    </source>
</evidence>
<dbReference type="EMBL" id="PDUG01000001">
    <property type="protein sequence ID" value="PIC53943.1"/>
    <property type="molecule type" value="Genomic_DNA"/>
</dbReference>
<comment type="caution">
    <text evidence="2">The sequence shown here is derived from an EMBL/GenBank/DDBJ whole genome shotgun (WGS) entry which is preliminary data.</text>
</comment>
<dbReference type="GO" id="GO:0045087">
    <property type="term" value="P:innate immune response"/>
    <property type="evidence" value="ECO:0007669"/>
    <property type="project" value="TreeGrafter"/>
</dbReference>
<keyword evidence="3" id="KW-1185">Reference proteome</keyword>
<proteinExistence type="predicted"/>
<dbReference type="Proteomes" id="UP000230233">
    <property type="component" value="Chromosome I"/>
</dbReference>
<dbReference type="PANTHER" id="PTHR23062:SF3">
    <property type="entry name" value="ANF_RECEPTOR DOMAIN-CONTAINING PROTEIN-RELATED"/>
    <property type="match status" value="1"/>
</dbReference>
<protein>
    <recommendedName>
        <fullName evidence="1">DUF7154 domain-containing protein</fullName>
    </recommendedName>
</protein>
<gene>
    <name evidence="2" type="primary">Cnig_chr_I.g3410</name>
    <name evidence="2" type="ORF">B9Z55_003410</name>
</gene>